<feature type="compositionally biased region" description="Polar residues" evidence="1">
    <location>
        <begin position="18"/>
        <end position="28"/>
    </location>
</feature>
<accession>A0ABS2GW77</accession>
<feature type="region of interest" description="Disordered" evidence="1">
    <location>
        <begin position="1"/>
        <end position="34"/>
    </location>
</feature>
<keyword evidence="4" id="KW-1185">Reference proteome</keyword>
<dbReference type="RefSeq" id="WP_205050580.1">
    <property type="nucleotide sequence ID" value="NZ_JACJKX010000012.1"/>
</dbReference>
<name>A0ABS2GW77_9BURK</name>
<evidence type="ECO:0000313" key="3">
    <source>
        <dbReference type="EMBL" id="MBM6928991.1"/>
    </source>
</evidence>
<dbReference type="Proteomes" id="UP000777002">
    <property type="component" value="Unassembled WGS sequence"/>
</dbReference>
<keyword evidence="2" id="KW-0812">Transmembrane</keyword>
<evidence type="ECO:0000256" key="2">
    <source>
        <dbReference type="SAM" id="Phobius"/>
    </source>
</evidence>
<reference evidence="3 4" key="1">
    <citation type="journal article" date="2021" name="Sci. Rep.">
        <title>The distribution of antibiotic resistance genes in chicken gut microbiota commensals.</title>
        <authorList>
            <person name="Juricova H."/>
            <person name="Matiasovicova J."/>
            <person name="Kubasova T."/>
            <person name="Cejkova D."/>
            <person name="Rychlik I."/>
        </authorList>
    </citation>
    <scope>NUCLEOTIDE SEQUENCE [LARGE SCALE GENOMIC DNA]</scope>
    <source>
        <strain evidence="3 4">An562</strain>
    </source>
</reference>
<evidence type="ECO:0000256" key="1">
    <source>
        <dbReference type="SAM" id="MobiDB-lite"/>
    </source>
</evidence>
<feature type="transmembrane region" description="Helical" evidence="2">
    <location>
        <begin position="59"/>
        <end position="88"/>
    </location>
</feature>
<proteinExistence type="predicted"/>
<evidence type="ECO:0000313" key="4">
    <source>
        <dbReference type="Proteomes" id="UP000777002"/>
    </source>
</evidence>
<keyword evidence="2" id="KW-0472">Membrane</keyword>
<gene>
    <name evidence="3" type="ORF">H5985_06900</name>
</gene>
<sequence length="94" mass="10448">MAQKDRLQSADLYRFGKGSTSAGNSPSGHNEETYDEPVNINVYCEIEEEGREKRRPGSLFFGLIGSILDGIVGFFYLVVFLALLIGVIDYFSMS</sequence>
<comment type="caution">
    <text evidence="3">The sequence shown here is derived from an EMBL/GenBank/DDBJ whole genome shotgun (WGS) entry which is preliminary data.</text>
</comment>
<dbReference type="EMBL" id="JACJKX010000012">
    <property type="protein sequence ID" value="MBM6928991.1"/>
    <property type="molecule type" value="Genomic_DNA"/>
</dbReference>
<keyword evidence="2" id="KW-1133">Transmembrane helix</keyword>
<organism evidence="3 4">
    <name type="scientific">Parasutterella secunda</name>
    <dbReference type="NCBI Taxonomy" id="626947"/>
    <lineage>
        <taxon>Bacteria</taxon>
        <taxon>Pseudomonadati</taxon>
        <taxon>Pseudomonadota</taxon>
        <taxon>Betaproteobacteria</taxon>
        <taxon>Burkholderiales</taxon>
        <taxon>Sutterellaceae</taxon>
        <taxon>Parasutterella</taxon>
    </lineage>
</organism>
<protein>
    <submittedName>
        <fullName evidence="3">Uncharacterized protein</fullName>
    </submittedName>
</protein>